<dbReference type="OrthoDB" id="6196966at2"/>
<feature type="signal peptide" evidence="1">
    <location>
        <begin position="1"/>
        <end position="25"/>
    </location>
</feature>
<dbReference type="Proteomes" id="UP000267535">
    <property type="component" value="Unassembled WGS sequence"/>
</dbReference>
<dbReference type="Gene3D" id="1.25.40.10">
    <property type="entry name" value="Tetratricopeptide repeat domain"/>
    <property type="match status" value="1"/>
</dbReference>
<name>A0A3P1SII4_9GAMM</name>
<evidence type="ECO:0000313" key="3">
    <source>
        <dbReference type="Proteomes" id="UP000267535"/>
    </source>
</evidence>
<sequence length="183" mass="19335">MKNMLKTGSALATAALLTGCISGNANLSPPVEDRSDGGRGPVVIDSDVTTGTAVTTPIATAQPFTVVTQEVAAPQPVSASNPAVVALLDSAKQQQQQGAYSSAQSSLERAQRIAPRDPNVYYQLADLRRDQGQYLQAEQLALKGLAVAGNQLAMKQKMWLLIADIRQEGGDIKGAKDARKRAY</sequence>
<evidence type="ECO:0000256" key="1">
    <source>
        <dbReference type="SAM" id="SignalP"/>
    </source>
</evidence>
<accession>A0A3P1SII4</accession>
<dbReference type="AlphaFoldDB" id="A0A3P1SII4"/>
<protein>
    <submittedName>
        <fullName evidence="2">Uncharacterized protein</fullName>
    </submittedName>
</protein>
<keyword evidence="1" id="KW-0732">Signal</keyword>
<proteinExistence type="predicted"/>
<dbReference type="InterPro" id="IPR011990">
    <property type="entry name" value="TPR-like_helical_dom_sf"/>
</dbReference>
<gene>
    <name evidence="2" type="ORF">EHS89_19670</name>
</gene>
<dbReference type="RefSeq" id="WP_124927882.1">
    <property type="nucleotide sequence ID" value="NZ_BMOH01000010.1"/>
</dbReference>
<comment type="caution">
    <text evidence="2">The sequence shown here is derived from an EMBL/GenBank/DDBJ whole genome shotgun (WGS) entry which is preliminary data.</text>
</comment>
<feature type="chain" id="PRO_5018218902" evidence="1">
    <location>
        <begin position="26"/>
        <end position="183"/>
    </location>
</feature>
<dbReference type="EMBL" id="RQXV01000015">
    <property type="protein sequence ID" value="RRC96958.1"/>
    <property type="molecule type" value="Genomic_DNA"/>
</dbReference>
<dbReference type="PROSITE" id="PS51257">
    <property type="entry name" value="PROKAR_LIPOPROTEIN"/>
    <property type="match status" value="1"/>
</dbReference>
<evidence type="ECO:0000313" key="2">
    <source>
        <dbReference type="EMBL" id="RRC96958.1"/>
    </source>
</evidence>
<keyword evidence="3" id="KW-1185">Reference proteome</keyword>
<dbReference type="SUPFAM" id="SSF48452">
    <property type="entry name" value="TPR-like"/>
    <property type="match status" value="1"/>
</dbReference>
<organism evidence="2 3">
    <name type="scientific">Amphritea balenae</name>
    <dbReference type="NCBI Taxonomy" id="452629"/>
    <lineage>
        <taxon>Bacteria</taxon>
        <taxon>Pseudomonadati</taxon>
        <taxon>Pseudomonadota</taxon>
        <taxon>Gammaproteobacteria</taxon>
        <taxon>Oceanospirillales</taxon>
        <taxon>Oceanospirillaceae</taxon>
        <taxon>Amphritea</taxon>
    </lineage>
</organism>
<reference evidence="2 3" key="1">
    <citation type="submission" date="2018-11" db="EMBL/GenBank/DDBJ databases">
        <title>The draft genome sequence of Amphritea balenae JAMM 1525T.</title>
        <authorList>
            <person name="Fang Z."/>
            <person name="Zhang Y."/>
            <person name="Han X."/>
        </authorList>
    </citation>
    <scope>NUCLEOTIDE SEQUENCE [LARGE SCALE GENOMIC DNA]</scope>
    <source>
        <strain evidence="2 3">JAMM 1525</strain>
    </source>
</reference>